<gene>
    <name evidence="2" type="ORF">RHOBADRAFT_52395</name>
</gene>
<organism evidence="2 3">
    <name type="scientific">Rhodotorula graminis (strain WP1)</name>
    <dbReference type="NCBI Taxonomy" id="578459"/>
    <lineage>
        <taxon>Eukaryota</taxon>
        <taxon>Fungi</taxon>
        <taxon>Dikarya</taxon>
        <taxon>Basidiomycota</taxon>
        <taxon>Pucciniomycotina</taxon>
        <taxon>Microbotryomycetes</taxon>
        <taxon>Sporidiobolales</taxon>
        <taxon>Sporidiobolaceae</taxon>
        <taxon>Rhodotorula</taxon>
    </lineage>
</organism>
<dbReference type="OrthoDB" id="2529219at2759"/>
<protein>
    <submittedName>
        <fullName evidence="2">Uncharacterized protein</fullName>
    </submittedName>
</protein>
<reference evidence="2 3" key="1">
    <citation type="journal article" date="2015" name="Front. Microbiol.">
        <title>Genome sequence of the plant growth promoting endophytic yeast Rhodotorula graminis WP1.</title>
        <authorList>
            <person name="Firrincieli A."/>
            <person name="Otillar R."/>
            <person name="Salamov A."/>
            <person name="Schmutz J."/>
            <person name="Khan Z."/>
            <person name="Redman R.S."/>
            <person name="Fleck N.D."/>
            <person name="Lindquist E."/>
            <person name="Grigoriev I.V."/>
            <person name="Doty S.L."/>
        </authorList>
    </citation>
    <scope>NUCLEOTIDE SEQUENCE [LARGE SCALE GENOMIC DNA]</scope>
    <source>
        <strain evidence="2 3">WP1</strain>
    </source>
</reference>
<keyword evidence="3" id="KW-1185">Reference proteome</keyword>
<feature type="compositionally biased region" description="Acidic residues" evidence="1">
    <location>
        <begin position="278"/>
        <end position="289"/>
    </location>
</feature>
<dbReference type="AlphaFoldDB" id="A0A194S755"/>
<feature type="compositionally biased region" description="Polar residues" evidence="1">
    <location>
        <begin position="98"/>
        <end position="117"/>
    </location>
</feature>
<dbReference type="GeneID" id="28976762"/>
<feature type="region of interest" description="Disordered" evidence="1">
    <location>
        <begin position="276"/>
        <end position="324"/>
    </location>
</feature>
<name>A0A194S755_RHOGW</name>
<feature type="region of interest" description="Disordered" evidence="1">
    <location>
        <begin position="1"/>
        <end position="125"/>
    </location>
</feature>
<evidence type="ECO:0000313" key="3">
    <source>
        <dbReference type="Proteomes" id="UP000053890"/>
    </source>
</evidence>
<proteinExistence type="predicted"/>
<feature type="compositionally biased region" description="Polar residues" evidence="1">
    <location>
        <begin position="14"/>
        <end position="24"/>
    </location>
</feature>
<feature type="compositionally biased region" description="Basic and acidic residues" evidence="1">
    <location>
        <begin position="60"/>
        <end position="71"/>
    </location>
</feature>
<feature type="compositionally biased region" description="Low complexity" evidence="1">
    <location>
        <begin position="25"/>
        <end position="58"/>
    </location>
</feature>
<sequence length="387" mass="40843">MDSPDTSLYVPLSLQDTLTKPRTYTSRPAAASAAAAASSSAPSTSSSRPRPSHAHSASLSRERGELARRDAQAMMHALGMGTPAPAQRTLEVDETPRPTRSINLAPSSSSPASTQNADVAALRRQLDDKDQELAAVRREKRDLASRVSALECEAAKAAALDPRQLEELERQFEAQETLLGGYQREAERAAGELDKLRRQQRRLTDYLERTYGPAWADDLGLSDAPGRGVAAASPAVRTKLVARASLMHTPTSSSASSGAGLGSLTRSATLGAVAIPESAEDEDDDEGAREEDTNGGTSSVDDAMKPSSPHVSSSAAAPLAPGPSPALLAQHLDTVQALLRSMEARLVARDAELVATERRARSEAAKLGERGDELERLVEGQRASGAV</sequence>
<evidence type="ECO:0000256" key="1">
    <source>
        <dbReference type="SAM" id="MobiDB-lite"/>
    </source>
</evidence>
<accession>A0A194S755</accession>
<dbReference type="Proteomes" id="UP000053890">
    <property type="component" value="Unassembled WGS sequence"/>
</dbReference>
<feature type="compositionally biased region" description="Low complexity" evidence="1">
    <location>
        <begin position="306"/>
        <end position="324"/>
    </location>
</feature>
<evidence type="ECO:0000313" key="2">
    <source>
        <dbReference type="EMBL" id="KPV76379.1"/>
    </source>
</evidence>
<dbReference type="OMA" id="SANMTCE"/>
<dbReference type="RefSeq" id="XP_018272428.1">
    <property type="nucleotide sequence ID" value="XM_018416314.1"/>
</dbReference>
<dbReference type="EMBL" id="KQ474076">
    <property type="protein sequence ID" value="KPV76379.1"/>
    <property type="molecule type" value="Genomic_DNA"/>
</dbReference>